<dbReference type="InterPro" id="IPR019606">
    <property type="entry name" value="GerMN"/>
</dbReference>
<feature type="chain" id="PRO_5038887651" evidence="2">
    <location>
        <begin position="22"/>
        <end position="585"/>
    </location>
</feature>
<keyword evidence="5" id="KW-1185">Reference proteome</keyword>
<dbReference type="Proteomes" id="UP000334990">
    <property type="component" value="Unassembled WGS sequence"/>
</dbReference>
<sequence>MSTKRRYLAGLVALGAISACTIVPSSGNPTTVDKEDGGSDPLSQPYVRVIATEPKPDATPVEIVQGFQAAMAGFDDTSRVIARKYLTPEAQAKWNPAEADAVICDCKFTASELPEPDATEYTLPIKGKKIATIDPQGRYHAIGTDVESSERIALVKLNGQWRISAAPPGLLLRPDDLSRAYRSVTLYYPDVGSVGLVADRVRLPIDPVRGFPESLIERLLRGPSKPLADGVQNTFPRGTELHDIRVEDDAVVMDFSGQLAELAAFPERLQVMKAQLAWTFSAVANQPIVVTVNGEPFPGGGLRFQRGEYVGYDPAGLPNDALGYYVHDGRLMKQPRTGTEEPQPVPGVAGQPNQAFSNPALAETPYTRVAALRPEPGIWVADLVDGSQWQRWITAEGRLTPPSWDRYGEVWSVESTGTLVNPGARVWRARDGQAIPVSAPDLESVDVKAFRVARDGVRTAIISDGGAGESVQIGVIVRLGDYRVGGLETLVPPEEGRTIVDIAWQDDGTLVVLSEKAKQQSLAVYSIAGGGDPETPTVDKRVSSITAAPGHMLAVDEDGALRTWGDTKWATTIKSGVTYVLYPLG</sequence>
<protein>
    <submittedName>
        <fullName evidence="4">Lipoprotein LpqB</fullName>
    </submittedName>
</protein>
<evidence type="ECO:0000256" key="2">
    <source>
        <dbReference type="SAM" id="SignalP"/>
    </source>
</evidence>
<dbReference type="InterPro" id="IPR059026">
    <property type="entry name" value="LpqB_N"/>
</dbReference>
<evidence type="ECO:0000313" key="5">
    <source>
        <dbReference type="Proteomes" id="UP000334990"/>
    </source>
</evidence>
<dbReference type="EMBL" id="BLAD01000062">
    <property type="protein sequence ID" value="GES02823.1"/>
    <property type="molecule type" value="Genomic_DNA"/>
</dbReference>
<dbReference type="AlphaFoldDB" id="A0A5M3W6L4"/>
<dbReference type="Pfam" id="PF10647">
    <property type="entry name" value="Gmad1"/>
    <property type="match status" value="1"/>
</dbReference>
<organism evidence="4 5">
    <name type="scientific">Acrocarpospora corrugata</name>
    <dbReference type="NCBI Taxonomy" id="35763"/>
    <lineage>
        <taxon>Bacteria</taxon>
        <taxon>Bacillati</taxon>
        <taxon>Actinomycetota</taxon>
        <taxon>Actinomycetes</taxon>
        <taxon>Streptosporangiales</taxon>
        <taxon>Streptosporangiaceae</taxon>
        <taxon>Acrocarpospora</taxon>
    </lineage>
</organism>
<reference evidence="4 5" key="1">
    <citation type="submission" date="2019-10" db="EMBL/GenBank/DDBJ databases">
        <title>Whole genome shotgun sequence of Acrocarpospora corrugata NBRC 13972.</title>
        <authorList>
            <person name="Ichikawa N."/>
            <person name="Kimura A."/>
            <person name="Kitahashi Y."/>
            <person name="Komaki H."/>
            <person name="Oguchi A."/>
        </authorList>
    </citation>
    <scope>NUCLEOTIDE SEQUENCE [LARGE SCALE GENOMIC DNA]</scope>
    <source>
        <strain evidence="4 5">NBRC 13972</strain>
    </source>
</reference>
<dbReference type="Pfam" id="PF10646">
    <property type="entry name" value="Germane"/>
    <property type="match status" value="1"/>
</dbReference>
<feature type="domain" description="GerMN" evidence="3">
    <location>
        <begin position="212"/>
        <end position="301"/>
    </location>
</feature>
<feature type="signal peptide" evidence="2">
    <location>
        <begin position="1"/>
        <end position="21"/>
    </location>
</feature>
<gene>
    <name evidence="4" type="primary">lpqB</name>
    <name evidence="4" type="ORF">Acor_48890</name>
</gene>
<dbReference type="SUPFAM" id="SSF69322">
    <property type="entry name" value="Tricorn protease domain 2"/>
    <property type="match status" value="1"/>
</dbReference>
<keyword evidence="4" id="KW-0449">Lipoprotein</keyword>
<comment type="caution">
    <text evidence="4">The sequence shown here is derived from an EMBL/GenBank/DDBJ whole genome shotgun (WGS) entry which is preliminary data.</text>
</comment>
<dbReference type="InterPro" id="IPR018910">
    <property type="entry name" value="LpqB_C"/>
</dbReference>
<dbReference type="OrthoDB" id="3226781at2"/>
<dbReference type="Pfam" id="PF25976">
    <property type="entry name" value="LpqB_N"/>
    <property type="match status" value="1"/>
</dbReference>
<feature type="region of interest" description="Disordered" evidence="1">
    <location>
        <begin position="335"/>
        <end position="356"/>
    </location>
</feature>
<evidence type="ECO:0000259" key="3">
    <source>
        <dbReference type="SMART" id="SM00909"/>
    </source>
</evidence>
<accession>A0A5M3W6L4</accession>
<name>A0A5M3W6L4_9ACTN</name>
<evidence type="ECO:0000256" key="1">
    <source>
        <dbReference type="SAM" id="MobiDB-lite"/>
    </source>
</evidence>
<dbReference type="RefSeq" id="WP_155339036.1">
    <property type="nucleotide sequence ID" value="NZ_BAAABN010000025.1"/>
</dbReference>
<keyword evidence="2" id="KW-0732">Signal</keyword>
<dbReference type="PROSITE" id="PS51257">
    <property type="entry name" value="PROKAR_LIPOPROTEIN"/>
    <property type="match status" value="1"/>
</dbReference>
<evidence type="ECO:0000313" key="4">
    <source>
        <dbReference type="EMBL" id="GES02823.1"/>
    </source>
</evidence>
<proteinExistence type="predicted"/>
<dbReference type="SMART" id="SM00909">
    <property type="entry name" value="Germane"/>
    <property type="match status" value="1"/>
</dbReference>